<proteinExistence type="predicted"/>
<evidence type="ECO:0000313" key="2">
    <source>
        <dbReference type="EMBL" id="GAA2127317.1"/>
    </source>
</evidence>
<feature type="compositionally biased region" description="Basic and acidic residues" evidence="1">
    <location>
        <begin position="141"/>
        <end position="153"/>
    </location>
</feature>
<name>A0ABN2YIE0_9ACTN</name>
<dbReference type="EMBL" id="BAAANS010000141">
    <property type="protein sequence ID" value="GAA2127317.1"/>
    <property type="molecule type" value="Genomic_DNA"/>
</dbReference>
<dbReference type="SUPFAM" id="SSF46785">
    <property type="entry name" value="Winged helix' DNA-binding domain"/>
    <property type="match status" value="1"/>
</dbReference>
<dbReference type="Proteomes" id="UP001500897">
    <property type="component" value="Unassembled WGS sequence"/>
</dbReference>
<dbReference type="CDD" id="cd00090">
    <property type="entry name" value="HTH_ARSR"/>
    <property type="match status" value="1"/>
</dbReference>
<evidence type="ECO:0008006" key="4">
    <source>
        <dbReference type="Google" id="ProtNLM"/>
    </source>
</evidence>
<feature type="region of interest" description="Disordered" evidence="1">
    <location>
        <begin position="139"/>
        <end position="173"/>
    </location>
</feature>
<evidence type="ECO:0000313" key="3">
    <source>
        <dbReference type="Proteomes" id="UP001500897"/>
    </source>
</evidence>
<keyword evidence="3" id="KW-1185">Reference proteome</keyword>
<sequence length="173" mass="19497">MRSNPVRGELVNRATGEVMQLDLFSEDDVKVGPDKARYDWNPNPGRHVNVSKTLMRKVWCKDSGYDQNDRDVFGFYLAHSPDGTEPLRMTFKEISELLGPSQGTIRASVEKLHRGGILLEAEKFGRMRFYRVNPRVGYDGPAKKQVDATKEARFPVVPAPEAPAKPARKRKAA</sequence>
<organism evidence="2 3">
    <name type="scientific">Kitasatospora saccharophila</name>
    <dbReference type="NCBI Taxonomy" id="407973"/>
    <lineage>
        <taxon>Bacteria</taxon>
        <taxon>Bacillati</taxon>
        <taxon>Actinomycetota</taxon>
        <taxon>Actinomycetes</taxon>
        <taxon>Kitasatosporales</taxon>
        <taxon>Streptomycetaceae</taxon>
        <taxon>Kitasatospora</taxon>
    </lineage>
</organism>
<reference evidence="2 3" key="1">
    <citation type="journal article" date="2019" name="Int. J. Syst. Evol. Microbiol.">
        <title>The Global Catalogue of Microorganisms (GCM) 10K type strain sequencing project: providing services to taxonomists for standard genome sequencing and annotation.</title>
        <authorList>
            <consortium name="The Broad Institute Genomics Platform"/>
            <consortium name="The Broad Institute Genome Sequencing Center for Infectious Disease"/>
            <person name="Wu L."/>
            <person name="Ma J."/>
        </authorList>
    </citation>
    <scope>NUCLEOTIDE SEQUENCE [LARGE SCALE GENOMIC DNA]</scope>
    <source>
        <strain evidence="2 3">JCM 14559</strain>
    </source>
</reference>
<dbReference type="InterPro" id="IPR036390">
    <property type="entry name" value="WH_DNA-bd_sf"/>
</dbReference>
<evidence type="ECO:0000256" key="1">
    <source>
        <dbReference type="SAM" id="MobiDB-lite"/>
    </source>
</evidence>
<accession>A0ABN2YIE0</accession>
<dbReference type="InterPro" id="IPR011991">
    <property type="entry name" value="ArsR-like_HTH"/>
</dbReference>
<dbReference type="RefSeq" id="WP_344559702.1">
    <property type="nucleotide sequence ID" value="NZ_BAAANS010000141.1"/>
</dbReference>
<gene>
    <name evidence="2" type="ORF">GCM10009759_79730</name>
</gene>
<comment type="caution">
    <text evidence="2">The sequence shown here is derived from an EMBL/GenBank/DDBJ whole genome shotgun (WGS) entry which is preliminary data.</text>
</comment>
<protein>
    <recommendedName>
        <fullName evidence="4">MarR family protein</fullName>
    </recommendedName>
</protein>